<keyword evidence="18" id="KW-0238">DNA-binding</keyword>
<comment type="subcellular location">
    <subcellularLocation>
        <location evidence="3">Host nucleus</location>
    </subcellularLocation>
</comment>
<keyword evidence="15" id="KW-0347">Helicase</keyword>
<dbReference type="GO" id="GO:0006260">
    <property type="term" value="P:DNA replication"/>
    <property type="evidence" value="ECO:0007669"/>
    <property type="project" value="UniProtKB-KW"/>
</dbReference>
<dbReference type="GO" id="GO:0042025">
    <property type="term" value="C:host cell nucleus"/>
    <property type="evidence" value="ECO:0007669"/>
    <property type="project" value="UniProtKB-SubCell"/>
</dbReference>
<keyword evidence="8" id="KW-0548">Nucleotidyltransferase</keyword>
<dbReference type="GO" id="GO:0004519">
    <property type="term" value="F:endonuclease activity"/>
    <property type="evidence" value="ECO:0007669"/>
    <property type="project" value="UniProtKB-KW"/>
</dbReference>
<dbReference type="SUPFAM" id="SSF52540">
    <property type="entry name" value="P-loop containing nucleoside triphosphate hydrolases"/>
    <property type="match status" value="1"/>
</dbReference>
<dbReference type="GO" id="GO:0016779">
    <property type="term" value="F:nucleotidyltransferase activity"/>
    <property type="evidence" value="ECO:0007669"/>
    <property type="project" value="UniProtKB-KW"/>
</dbReference>
<dbReference type="GO" id="GO:0046872">
    <property type="term" value="F:metal ion binding"/>
    <property type="evidence" value="ECO:0007669"/>
    <property type="project" value="UniProtKB-KW"/>
</dbReference>
<accession>A0A8G0QFY7</accession>
<evidence type="ECO:0000256" key="19">
    <source>
        <dbReference type="ARBA" id="ARBA00023268"/>
    </source>
</evidence>
<keyword evidence="13" id="KW-0255">Endonuclease</keyword>
<keyword evidence="14" id="KW-0378">Hydrolase</keyword>
<dbReference type="InterPro" id="IPR049912">
    <property type="entry name" value="CRESS_DNA_REP"/>
</dbReference>
<dbReference type="GO" id="GO:0003723">
    <property type="term" value="F:RNA binding"/>
    <property type="evidence" value="ECO:0007669"/>
    <property type="project" value="InterPro"/>
</dbReference>
<comment type="catalytic activity">
    <reaction evidence="22">
        <text>ATP + H2O = ADP + phosphate + H(+)</text>
        <dbReference type="Rhea" id="RHEA:13065"/>
        <dbReference type="ChEBI" id="CHEBI:15377"/>
        <dbReference type="ChEBI" id="CHEBI:15378"/>
        <dbReference type="ChEBI" id="CHEBI:30616"/>
        <dbReference type="ChEBI" id="CHEBI:43474"/>
        <dbReference type="ChEBI" id="CHEBI:456216"/>
    </reaction>
</comment>
<evidence type="ECO:0000256" key="21">
    <source>
        <dbReference type="ARBA" id="ARBA00032243"/>
    </source>
</evidence>
<evidence type="ECO:0000256" key="8">
    <source>
        <dbReference type="ARBA" id="ARBA00022695"/>
    </source>
</evidence>
<evidence type="ECO:0000256" key="16">
    <source>
        <dbReference type="ARBA" id="ARBA00022840"/>
    </source>
</evidence>
<evidence type="ECO:0000256" key="17">
    <source>
        <dbReference type="ARBA" id="ARBA00023124"/>
    </source>
</evidence>
<evidence type="ECO:0000256" key="18">
    <source>
        <dbReference type="ARBA" id="ARBA00023125"/>
    </source>
</evidence>
<keyword evidence="12" id="KW-0547">Nucleotide-binding</keyword>
<dbReference type="Gene3D" id="3.40.50.300">
    <property type="entry name" value="P-loop containing nucleotide triphosphate hydrolases"/>
    <property type="match status" value="1"/>
</dbReference>
<evidence type="ECO:0000256" key="10">
    <source>
        <dbReference type="ARBA" id="ARBA00022722"/>
    </source>
</evidence>
<dbReference type="PROSITE" id="PS52020">
    <property type="entry name" value="CRESS_DNA_REP"/>
    <property type="match status" value="1"/>
</dbReference>
<evidence type="ECO:0000256" key="9">
    <source>
        <dbReference type="ARBA" id="ARBA00022705"/>
    </source>
</evidence>
<evidence type="ECO:0000256" key="11">
    <source>
        <dbReference type="ARBA" id="ARBA00022723"/>
    </source>
</evidence>
<evidence type="ECO:0000256" key="22">
    <source>
        <dbReference type="ARBA" id="ARBA00049360"/>
    </source>
</evidence>
<comment type="cofactor">
    <cofactor evidence="1">
        <name>Mn(2+)</name>
        <dbReference type="ChEBI" id="CHEBI:29035"/>
    </cofactor>
</comment>
<evidence type="ECO:0000256" key="7">
    <source>
        <dbReference type="ARBA" id="ARBA00022679"/>
    </source>
</evidence>
<keyword evidence="10" id="KW-0540">Nuclease</keyword>
<evidence type="ECO:0000256" key="15">
    <source>
        <dbReference type="ARBA" id="ARBA00022806"/>
    </source>
</evidence>
<evidence type="ECO:0000256" key="1">
    <source>
        <dbReference type="ARBA" id="ARBA00001936"/>
    </source>
</evidence>
<keyword evidence="11" id="KW-0479">Metal-binding</keyword>
<evidence type="ECO:0000313" key="24">
    <source>
        <dbReference type="EMBL" id="QYV43349.1"/>
    </source>
</evidence>
<dbReference type="GO" id="GO:0016787">
    <property type="term" value="F:hydrolase activity"/>
    <property type="evidence" value="ECO:0007669"/>
    <property type="project" value="UniProtKB-KW"/>
</dbReference>
<evidence type="ECO:0000259" key="23">
    <source>
        <dbReference type="PROSITE" id="PS52020"/>
    </source>
</evidence>
<evidence type="ECO:0000256" key="12">
    <source>
        <dbReference type="ARBA" id="ARBA00022741"/>
    </source>
</evidence>
<keyword evidence="9" id="KW-0235">DNA replication</keyword>
<dbReference type="GO" id="GO:0003724">
    <property type="term" value="F:RNA helicase activity"/>
    <property type="evidence" value="ECO:0007669"/>
    <property type="project" value="InterPro"/>
</dbReference>
<sequence>MSLTFDGKNLYLTFMDPEEKIEGPASLINELVEKLLQYEPKYSVAGKEKAPSTGTTHYHVFINLNKRLHTRHLEEFICIKTIRPQLEKVRNNCAKIIQYCKKGNNYAELGKDEWTKDKPLNKKEKANLMLNGDLEKLFLEGTLGAIDIIRAQKLKSIFNLERKSTKYQQKLVMWFKGETGEGKTRMATELAELFETDYWMSNENLKWYDGYDKQEIAIIDDFRKNMLPDWSYLLRLLDGYGLYAPVKGGFTAWKPRIIIITSPASPHEAFSWINKDGEEQQWDKEEQLLRRLTWNDELQVYDFPLWPEKKEQLIKTVEKFLGRSRKQEENAFMSNEWSIIEPEGFITPG</sequence>
<evidence type="ECO:0000256" key="14">
    <source>
        <dbReference type="ARBA" id="ARBA00022801"/>
    </source>
</evidence>
<keyword evidence="6" id="KW-1048">Host nucleus</keyword>
<evidence type="ECO:0000256" key="4">
    <source>
        <dbReference type="ARBA" id="ARBA00008545"/>
    </source>
</evidence>
<dbReference type="Pfam" id="PF00910">
    <property type="entry name" value="RNA_helicase"/>
    <property type="match status" value="1"/>
</dbReference>
<dbReference type="InterPro" id="IPR027417">
    <property type="entry name" value="P-loop_NTPase"/>
</dbReference>
<keyword evidence="7" id="KW-0808">Transferase</keyword>
<evidence type="ECO:0000256" key="13">
    <source>
        <dbReference type="ARBA" id="ARBA00022759"/>
    </source>
</evidence>
<dbReference type="EMBL" id="MZ405077">
    <property type="protein sequence ID" value="QYV43349.1"/>
    <property type="molecule type" value="Genomic_DNA"/>
</dbReference>
<dbReference type="GO" id="GO:0003677">
    <property type="term" value="F:DNA binding"/>
    <property type="evidence" value="ECO:0007669"/>
    <property type="project" value="UniProtKB-KW"/>
</dbReference>
<keyword evidence="17" id="KW-0190">Covalent protein-DNA linkage</keyword>
<keyword evidence="16" id="KW-0067">ATP-binding</keyword>
<evidence type="ECO:0000256" key="20">
    <source>
        <dbReference type="ARBA" id="ARBA00030754"/>
    </source>
</evidence>
<evidence type="ECO:0000256" key="3">
    <source>
        <dbReference type="ARBA" id="ARBA00004147"/>
    </source>
</evidence>
<evidence type="ECO:0000256" key="6">
    <source>
        <dbReference type="ARBA" id="ARBA00022562"/>
    </source>
</evidence>
<dbReference type="Gene3D" id="3.40.1310.20">
    <property type="match status" value="1"/>
</dbReference>
<protein>
    <recommendedName>
        <fullName evidence="5">Replication-associated protein</fullName>
    </recommendedName>
    <alternativeName>
        <fullName evidence="20">ATP-dependent helicase Rep</fullName>
    </alternativeName>
    <alternativeName>
        <fullName evidence="21">RepP</fullName>
    </alternativeName>
</protein>
<dbReference type="InterPro" id="IPR000605">
    <property type="entry name" value="Helicase_SF3_ssDNA/RNA_vir"/>
</dbReference>
<evidence type="ECO:0000256" key="5">
    <source>
        <dbReference type="ARBA" id="ARBA00014531"/>
    </source>
</evidence>
<name>A0A8G0QFY7_9VIRU</name>
<evidence type="ECO:0000256" key="2">
    <source>
        <dbReference type="ARBA" id="ARBA00001946"/>
    </source>
</evidence>
<dbReference type="GO" id="GO:0005524">
    <property type="term" value="F:ATP binding"/>
    <property type="evidence" value="ECO:0007669"/>
    <property type="project" value="UniProtKB-KW"/>
</dbReference>
<keyword evidence="19" id="KW-0511">Multifunctional enzyme</keyword>
<dbReference type="SUPFAM" id="SSF55464">
    <property type="entry name" value="Origin of replication-binding domain, RBD-like"/>
    <property type="match status" value="1"/>
</dbReference>
<feature type="domain" description="CRESS-DNA virus Rep endonuclease" evidence="23">
    <location>
        <begin position="4"/>
        <end position="112"/>
    </location>
</feature>
<organism evidence="24">
    <name type="scientific">Vientovirus</name>
    <dbReference type="NCBI Taxonomy" id="2732655"/>
    <lineage>
        <taxon>Viruses</taxon>
        <taxon>Monodnaviria</taxon>
        <taxon>Shotokuvirae</taxon>
        <taxon>Cressdnaviricota</taxon>
        <taxon>Arfiviricetes</taxon>
        <taxon>Recrevirales</taxon>
        <taxon>Redondoviridae</taxon>
        <taxon>Torbevirus</taxon>
        <taxon>Torbevirus viento</taxon>
    </lineage>
</organism>
<reference evidence="24" key="1">
    <citation type="journal article" date="2021" name="J. Virol.">
        <title>Redondovirus diversity and evolution on global, individual, and molecular scales.</title>
        <authorList>
            <person name="Taylor L.J."/>
            <person name="Dothard M.I."/>
            <person name="Rubel M.A."/>
            <person name="Allen A.A."/>
            <person name="Hwang Y."/>
            <person name="Roche A.M."/>
            <person name="Graham-Wooten J."/>
            <person name="Fitzgerald A.S."/>
            <person name="Khatib L.A."/>
            <person name="Ranciaro A."/>
            <person name="Thompson S.R."/>
            <person name="Beggs W.R."/>
            <person name="Campbell M.C."/>
            <person name="Mokone G.G."/>
            <person name="Wata Mpoloka S."/>
            <person name="Fokunang C."/>
            <person name="Njamnshi A.K."/>
            <person name="Mbunwe E."/>
            <person name="Woldemeskel D."/>
            <person name="Belay G."/>
            <person name="Nyambo T."/>
            <person name="Tishkoff S.A."/>
            <person name="Collman R.G."/>
            <person name="Bushman F.D."/>
        </authorList>
    </citation>
    <scope>NUCLEOTIDE SEQUENCE</scope>
    <source>
        <strain evidence="24">P67_20161223_ET_A1</strain>
    </source>
</reference>
<comment type="cofactor">
    <cofactor evidence="2">
        <name>Mg(2+)</name>
        <dbReference type="ChEBI" id="CHEBI:18420"/>
    </cofactor>
</comment>
<proteinExistence type="inferred from homology"/>
<comment type="similarity">
    <text evidence="4">Belongs to the nanoviruses/circoviruses replication-associated protein family.</text>
</comment>